<evidence type="ECO:0000313" key="4">
    <source>
        <dbReference type="EnsemblMetazoa" id="ASTEI09322-PA"/>
    </source>
</evidence>
<comment type="similarity">
    <text evidence="3">Belongs to the AB hydrolase superfamily. Epoxide hydrolase family.</text>
</comment>
<dbReference type="PANTHER" id="PTHR43329">
    <property type="entry name" value="EPOXIDE HYDROLASE"/>
    <property type="match status" value="1"/>
</dbReference>
<dbReference type="FunFam" id="1.20.1440.170:FF:000001">
    <property type="entry name" value="Translation machinery-associated 16 homolog"/>
    <property type="match status" value="1"/>
</dbReference>
<dbReference type="Proteomes" id="UP000076408">
    <property type="component" value="Unassembled WGS sequence"/>
</dbReference>
<dbReference type="InterPro" id="IPR029058">
    <property type="entry name" value="AB_hydrolase_fold"/>
</dbReference>
<accession>A0A182YLI6</accession>
<name>A0A182YLI6_ANOST</name>
<dbReference type="GO" id="GO:0004301">
    <property type="term" value="F:epoxide hydrolase activity"/>
    <property type="evidence" value="ECO:0007669"/>
    <property type="project" value="UniProtKB-ARBA"/>
</dbReference>
<keyword evidence="5" id="KW-1185">Reference proteome</keyword>
<dbReference type="VEuPathDB" id="VectorBase:ASTEI20_035474"/>
<dbReference type="InterPro" id="IPR021346">
    <property type="entry name" value="Tma16"/>
</dbReference>
<proteinExistence type="inferred from homology"/>
<evidence type="ECO:0000256" key="1">
    <source>
        <dbReference type="ARBA" id="ARBA00022801"/>
    </source>
</evidence>
<evidence type="ECO:0000313" key="5">
    <source>
        <dbReference type="Proteomes" id="UP000076408"/>
    </source>
</evidence>
<sequence length="519" mass="59824">MANQKRDYDVLEVVPKWEIARIYARCLLANLLILLKWLYESVKCRVNPTAIMRRTIERTDFPNKPPFFMTDTNLGRHSYVKLENTKLHFVEAGSRSNPIVLLLHGFPDCWFGWRYQIPELTHYFHVIALDLKGFNDSDKPHWRFEYTPKKVCEDLRKFLIAISAKSVSIIGHDLGATIGWLFAHTNPEMVDKFVSVSTPHPNLLWDNLPKGSPFNRNWLEFVQLPMLPEMELKHTADKILRRCHSHVTKEKLFLSGTNGTLTNNLMEAYLYSFCQTDDWRGPLNYYRNFLFYRVRDGEIIQCPCLIITGNDDRFYKLETVVKSSEFCKKYSQKPTDVQPAQTRGLVGRMFGGIGTVANNTVKLGNNLRETINNREKIKLGHAAKANLVGKKLAWFAEQLAERQTPLTKSEFEELIDGYLQRFDKELEQIRIVQSIGKHRATQHAAREAVIKTTIDTEKLNFNSGGGIELPDLCDATNFKLFQEWDGSAATIQHLTLKFVSRKSLRSSSASKVNVDRMDE</sequence>
<dbReference type="InterPro" id="IPR038356">
    <property type="entry name" value="Tma16_sf"/>
</dbReference>
<dbReference type="SUPFAM" id="SSF53474">
    <property type="entry name" value="alpha/beta-Hydrolases"/>
    <property type="match status" value="1"/>
</dbReference>
<organism evidence="4 5">
    <name type="scientific">Anopheles stephensi</name>
    <name type="common">Indo-Pakistan malaria mosquito</name>
    <dbReference type="NCBI Taxonomy" id="30069"/>
    <lineage>
        <taxon>Eukaryota</taxon>
        <taxon>Metazoa</taxon>
        <taxon>Ecdysozoa</taxon>
        <taxon>Arthropoda</taxon>
        <taxon>Hexapoda</taxon>
        <taxon>Insecta</taxon>
        <taxon>Pterygota</taxon>
        <taxon>Neoptera</taxon>
        <taxon>Endopterygota</taxon>
        <taxon>Diptera</taxon>
        <taxon>Nematocera</taxon>
        <taxon>Culicoidea</taxon>
        <taxon>Culicidae</taxon>
        <taxon>Anophelinae</taxon>
        <taxon>Anopheles</taxon>
    </lineage>
</organism>
<dbReference type="STRING" id="30069.A0A182YLI6"/>
<dbReference type="PRINTS" id="PR00412">
    <property type="entry name" value="EPOXHYDRLASE"/>
</dbReference>
<dbReference type="InterPro" id="IPR000073">
    <property type="entry name" value="AB_hydrolase_1"/>
</dbReference>
<reference evidence="4" key="2">
    <citation type="submission" date="2020-05" db="UniProtKB">
        <authorList>
            <consortium name="EnsemblMetazoa"/>
        </authorList>
    </citation>
    <scope>IDENTIFICATION</scope>
    <source>
        <strain evidence="4">Indian</strain>
    </source>
</reference>
<evidence type="ECO:0000256" key="3">
    <source>
        <dbReference type="ARBA" id="ARBA00038334"/>
    </source>
</evidence>
<dbReference type="Gene3D" id="1.20.1440.170">
    <property type="entry name" value="Translation machinery-associated protein 16-like"/>
    <property type="match status" value="1"/>
</dbReference>
<dbReference type="EnsemblMetazoa" id="ASTEI09322-RA">
    <property type="protein sequence ID" value="ASTEI09322-PA"/>
    <property type="gene ID" value="ASTEI09322"/>
</dbReference>
<dbReference type="VEuPathDB" id="VectorBase:ASTEI09322"/>
<dbReference type="VEuPathDB" id="VectorBase:ASTEI20_042191"/>
<comment type="similarity">
    <text evidence="2">Belongs to the TMA16 family.</text>
</comment>
<reference evidence="5" key="1">
    <citation type="journal article" date="2014" name="Genome Biol.">
        <title>Genome analysis of a major urban malaria vector mosquito, Anopheles stephensi.</title>
        <authorList>
            <person name="Jiang X."/>
            <person name="Peery A."/>
            <person name="Hall A.B."/>
            <person name="Sharma A."/>
            <person name="Chen X.G."/>
            <person name="Waterhouse R.M."/>
            <person name="Komissarov A."/>
            <person name="Riehle M.M."/>
            <person name="Shouche Y."/>
            <person name="Sharakhova M.V."/>
            <person name="Lawson D."/>
            <person name="Pakpour N."/>
            <person name="Arensburger P."/>
            <person name="Davidson V.L."/>
            <person name="Eiglmeier K."/>
            <person name="Emrich S."/>
            <person name="George P."/>
            <person name="Kennedy R.C."/>
            <person name="Mane S.P."/>
            <person name="Maslen G."/>
            <person name="Oringanje C."/>
            <person name="Qi Y."/>
            <person name="Settlage R."/>
            <person name="Tojo M."/>
            <person name="Tubio J.M."/>
            <person name="Unger M.F."/>
            <person name="Wang B."/>
            <person name="Vernick K.D."/>
            <person name="Ribeiro J.M."/>
            <person name="James A.A."/>
            <person name="Michel K."/>
            <person name="Riehle M.A."/>
            <person name="Luckhart S."/>
            <person name="Sharakhov I.V."/>
            <person name="Tu Z."/>
        </authorList>
    </citation>
    <scope>NUCLEOTIDE SEQUENCE [LARGE SCALE GENOMIC DNA]</scope>
    <source>
        <strain evidence="5">Indian</strain>
    </source>
</reference>
<dbReference type="Pfam" id="PF00561">
    <property type="entry name" value="Abhydrolase_1"/>
    <property type="match status" value="1"/>
</dbReference>
<keyword evidence="1" id="KW-0378">Hydrolase</keyword>
<evidence type="ECO:0000256" key="2">
    <source>
        <dbReference type="ARBA" id="ARBA00034127"/>
    </source>
</evidence>
<dbReference type="InterPro" id="IPR000639">
    <property type="entry name" value="Epox_hydrolase-like"/>
</dbReference>
<dbReference type="AlphaFoldDB" id="A0A182YLI6"/>
<dbReference type="OMA" id="HTNPEMV"/>
<dbReference type="VEuPathDB" id="VectorBase:ASTE002244"/>
<protein>
    <submittedName>
        <fullName evidence="4">Uncharacterized protein</fullName>
    </submittedName>
</protein>
<dbReference type="Pfam" id="PF11176">
    <property type="entry name" value="Tma16"/>
    <property type="match status" value="1"/>
</dbReference>
<dbReference type="Gene3D" id="3.40.50.1820">
    <property type="entry name" value="alpha/beta hydrolase"/>
    <property type="match status" value="1"/>
</dbReference>